<keyword evidence="3 6" id="KW-0812">Transmembrane</keyword>
<evidence type="ECO:0000256" key="2">
    <source>
        <dbReference type="ARBA" id="ARBA00022448"/>
    </source>
</evidence>
<evidence type="ECO:0000256" key="1">
    <source>
        <dbReference type="ARBA" id="ARBA00004141"/>
    </source>
</evidence>
<evidence type="ECO:0008006" key="9">
    <source>
        <dbReference type="Google" id="ProtNLM"/>
    </source>
</evidence>
<keyword evidence="4 6" id="KW-1133">Transmembrane helix</keyword>
<dbReference type="Proteomes" id="UP001358417">
    <property type="component" value="Unassembled WGS sequence"/>
</dbReference>
<accession>A0AAV9MV24</accession>
<feature type="transmembrane region" description="Helical" evidence="6">
    <location>
        <begin position="190"/>
        <end position="212"/>
    </location>
</feature>
<gene>
    <name evidence="7" type="ORF">LTR84_009134</name>
</gene>
<evidence type="ECO:0000256" key="6">
    <source>
        <dbReference type="SAM" id="Phobius"/>
    </source>
</evidence>
<dbReference type="GO" id="GO:0022857">
    <property type="term" value="F:transmembrane transporter activity"/>
    <property type="evidence" value="ECO:0007669"/>
    <property type="project" value="TreeGrafter"/>
</dbReference>
<dbReference type="InterPro" id="IPR036259">
    <property type="entry name" value="MFS_trans_sf"/>
</dbReference>
<name>A0AAV9MV24_9EURO</name>
<dbReference type="Gene3D" id="1.20.1250.20">
    <property type="entry name" value="MFS general substrate transporter like domains"/>
    <property type="match status" value="2"/>
</dbReference>
<dbReference type="RefSeq" id="XP_064701140.1">
    <property type="nucleotide sequence ID" value="XM_064852676.1"/>
</dbReference>
<evidence type="ECO:0000256" key="4">
    <source>
        <dbReference type="ARBA" id="ARBA00022989"/>
    </source>
</evidence>
<sequence length="266" mass="29997">METPVKTAASAEEMLKEEAIHLEEGLKSSAVDSSGENDDTEQALVRQVLWKIDRRLIPILGGLYLWCLIDRSNLGGARIAGIDEAVGLNVGNRASIVILVFYLGYILFELPSNIVLQKVGPAIWLSALASCWGIGLFPGTVYLLSSWYCRYEYQKRIAVYYIIGNFFSSFANILAYGLTQVADNPAHNGWKYIFIVEGALTAGYAVLCWRIIPDMPYNDQKNKWLTPAEKALVKQRLLADINSFETEKITWNLIFETLRKPYMWAL</sequence>
<evidence type="ECO:0000256" key="3">
    <source>
        <dbReference type="ARBA" id="ARBA00022692"/>
    </source>
</evidence>
<evidence type="ECO:0000256" key="5">
    <source>
        <dbReference type="ARBA" id="ARBA00023136"/>
    </source>
</evidence>
<dbReference type="GeneID" id="89977295"/>
<protein>
    <recommendedName>
        <fullName evidence="9">Major facilitator superfamily (MFS) profile domain-containing protein</fullName>
    </recommendedName>
</protein>
<dbReference type="GO" id="GO:0016020">
    <property type="term" value="C:membrane"/>
    <property type="evidence" value="ECO:0007669"/>
    <property type="project" value="UniProtKB-SubCell"/>
</dbReference>
<feature type="transmembrane region" description="Helical" evidence="6">
    <location>
        <begin position="122"/>
        <end position="145"/>
    </location>
</feature>
<dbReference type="SUPFAM" id="SSF103473">
    <property type="entry name" value="MFS general substrate transporter"/>
    <property type="match status" value="1"/>
</dbReference>
<feature type="transmembrane region" description="Helical" evidence="6">
    <location>
        <begin position="157"/>
        <end position="178"/>
    </location>
</feature>
<reference evidence="7 8" key="1">
    <citation type="submission" date="2023-08" db="EMBL/GenBank/DDBJ databases">
        <title>Black Yeasts Isolated from many extreme environments.</title>
        <authorList>
            <person name="Coleine C."/>
            <person name="Stajich J.E."/>
            <person name="Selbmann L."/>
        </authorList>
    </citation>
    <scope>NUCLEOTIDE SEQUENCE [LARGE SCALE GENOMIC DNA]</scope>
    <source>
        <strain evidence="7 8">CCFEE 5792</strain>
    </source>
</reference>
<dbReference type="PANTHER" id="PTHR43791">
    <property type="entry name" value="PERMEASE-RELATED"/>
    <property type="match status" value="1"/>
</dbReference>
<dbReference type="AlphaFoldDB" id="A0AAV9MV24"/>
<keyword evidence="8" id="KW-1185">Reference proteome</keyword>
<dbReference type="EMBL" id="JAVRRD010000036">
    <property type="protein sequence ID" value="KAK5045516.1"/>
    <property type="molecule type" value="Genomic_DNA"/>
</dbReference>
<feature type="transmembrane region" description="Helical" evidence="6">
    <location>
        <begin position="96"/>
        <end position="116"/>
    </location>
</feature>
<evidence type="ECO:0000313" key="7">
    <source>
        <dbReference type="EMBL" id="KAK5045516.1"/>
    </source>
</evidence>
<comment type="caution">
    <text evidence="7">The sequence shown here is derived from an EMBL/GenBank/DDBJ whole genome shotgun (WGS) entry which is preliminary data.</text>
</comment>
<comment type="subcellular location">
    <subcellularLocation>
        <location evidence="1">Membrane</location>
        <topology evidence="1">Multi-pass membrane protein</topology>
    </subcellularLocation>
</comment>
<keyword evidence="5 6" id="KW-0472">Membrane</keyword>
<evidence type="ECO:0000313" key="8">
    <source>
        <dbReference type="Proteomes" id="UP001358417"/>
    </source>
</evidence>
<organism evidence="7 8">
    <name type="scientific">Exophiala bonariae</name>
    <dbReference type="NCBI Taxonomy" id="1690606"/>
    <lineage>
        <taxon>Eukaryota</taxon>
        <taxon>Fungi</taxon>
        <taxon>Dikarya</taxon>
        <taxon>Ascomycota</taxon>
        <taxon>Pezizomycotina</taxon>
        <taxon>Eurotiomycetes</taxon>
        <taxon>Chaetothyriomycetidae</taxon>
        <taxon>Chaetothyriales</taxon>
        <taxon>Herpotrichiellaceae</taxon>
        <taxon>Exophiala</taxon>
    </lineage>
</organism>
<dbReference type="PANTHER" id="PTHR43791:SF36">
    <property type="entry name" value="TRANSPORTER, PUTATIVE (AFU_ORTHOLOGUE AFUA_6G08340)-RELATED"/>
    <property type="match status" value="1"/>
</dbReference>
<keyword evidence="2" id="KW-0813">Transport</keyword>
<proteinExistence type="predicted"/>